<feature type="non-terminal residue" evidence="2">
    <location>
        <position position="259"/>
    </location>
</feature>
<comment type="caution">
    <text evidence="2">The sequence shown here is derived from an EMBL/GenBank/DDBJ whole genome shotgun (WGS) entry which is preliminary data.</text>
</comment>
<feature type="region of interest" description="Disordered" evidence="1">
    <location>
        <begin position="1"/>
        <end position="33"/>
    </location>
</feature>
<sequence length="259" mass="27975">MAKKVRGRPKRNGLIVSSQQSGGSSNAASKKLDSQSLIVFPPKLTFISPQNTLIKQNAQSPPTSNITSSKLPIISSLQQQQQQQSTSSSAATASSLFQSLAPKTTTSSSSSSSSSKPPSSSPSNIIISSSSSQTITPTSPESVYSLKDMVKNISSLKVPDMSGTVLYNDFWRHLLCLTQNARLSDSLTTYISSCLQEIFTKKDFKQQADLLAALVDTELFLQESVPTVDQCVIRPLAITGPVSALVGQYWRRKIVKQNK</sequence>
<evidence type="ECO:0000313" key="3">
    <source>
        <dbReference type="Proteomes" id="UP000324800"/>
    </source>
</evidence>
<feature type="compositionally biased region" description="Low complexity" evidence="1">
    <location>
        <begin position="17"/>
        <end position="29"/>
    </location>
</feature>
<proteinExistence type="predicted"/>
<feature type="compositionally biased region" description="Basic residues" evidence="1">
    <location>
        <begin position="1"/>
        <end position="11"/>
    </location>
</feature>
<accession>A0A5J4USD1</accession>
<reference evidence="2 3" key="1">
    <citation type="submission" date="2019-03" db="EMBL/GenBank/DDBJ databases">
        <title>Single cell metagenomics reveals metabolic interactions within the superorganism composed of flagellate Streblomastix strix and complex community of Bacteroidetes bacteria on its surface.</title>
        <authorList>
            <person name="Treitli S.C."/>
            <person name="Kolisko M."/>
            <person name="Husnik F."/>
            <person name="Keeling P."/>
            <person name="Hampl V."/>
        </authorList>
    </citation>
    <scope>NUCLEOTIDE SEQUENCE [LARGE SCALE GENOMIC DNA]</scope>
    <source>
        <strain evidence="2">ST1C</strain>
    </source>
</reference>
<dbReference type="AlphaFoldDB" id="A0A5J4USD1"/>
<dbReference type="Proteomes" id="UP000324800">
    <property type="component" value="Unassembled WGS sequence"/>
</dbReference>
<organism evidence="2 3">
    <name type="scientific">Streblomastix strix</name>
    <dbReference type="NCBI Taxonomy" id="222440"/>
    <lineage>
        <taxon>Eukaryota</taxon>
        <taxon>Metamonada</taxon>
        <taxon>Preaxostyla</taxon>
        <taxon>Oxymonadida</taxon>
        <taxon>Streblomastigidae</taxon>
        <taxon>Streblomastix</taxon>
    </lineage>
</organism>
<gene>
    <name evidence="2" type="ORF">EZS28_031165</name>
</gene>
<protein>
    <submittedName>
        <fullName evidence="2">Uncharacterized protein</fullName>
    </submittedName>
</protein>
<name>A0A5J4USD1_9EUKA</name>
<evidence type="ECO:0000313" key="2">
    <source>
        <dbReference type="EMBL" id="KAA6373307.1"/>
    </source>
</evidence>
<evidence type="ECO:0000256" key="1">
    <source>
        <dbReference type="SAM" id="MobiDB-lite"/>
    </source>
</evidence>
<feature type="region of interest" description="Disordered" evidence="1">
    <location>
        <begin position="103"/>
        <end position="139"/>
    </location>
</feature>
<dbReference type="EMBL" id="SNRW01012859">
    <property type="protein sequence ID" value="KAA6373307.1"/>
    <property type="molecule type" value="Genomic_DNA"/>
</dbReference>